<dbReference type="Pfam" id="PF06769">
    <property type="entry name" value="YoeB_toxin"/>
    <property type="match status" value="1"/>
</dbReference>
<comment type="caution">
    <text evidence="7">The sequence shown here is derived from an EMBL/GenBank/DDBJ whole genome shotgun (WGS) entry which is preliminary data.</text>
</comment>
<dbReference type="GO" id="GO:0006401">
    <property type="term" value="P:RNA catabolic process"/>
    <property type="evidence" value="ECO:0007669"/>
    <property type="project" value="InterPro"/>
</dbReference>
<dbReference type="AlphaFoldDB" id="R7ZQG4"/>
<evidence type="ECO:0000256" key="2">
    <source>
        <dbReference type="ARBA" id="ARBA00022649"/>
    </source>
</evidence>
<keyword evidence="5" id="KW-0378">Hydrolase</keyword>
<dbReference type="InterPro" id="IPR035093">
    <property type="entry name" value="RelE/ParE_toxin_dom_sf"/>
</dbReference>
<protein>
    <recommendedName>
        <fullName evidence="6">Putative mRNA interferase YoeB</fullName>
    </recommendedName>
</protein>
<evidence type="ECO:0000256" key="6">
    <source>
        <dbReference type="ARBA" id="ARBA00030388"/>
    </source>
</evidence>
<dbReference type="PANTHER" id="PTHR38039:SF1">
    <property type="entry name" value="TOXIN YOEB"/>
    <property type="match status" value="1"/>
</dbReference>
<sequence>MEIEFTQRAYKDLEEWKISGNSKALKKIRELTEAILTDPFSGIGKPEPLKHQYTGKWSRRIDREHRYIYEVRNNTLYVFSLRGHYTP</sequence>
<reference evidence="7 8" key="1">
    <citation type="submission" date="2013-02" db="EMBL/GenBank/DDBJ databases">
        <title>A novel strain isolated from Lonar lake, Maharashtra, India.</title>
        <authorList>
            <person name="Singh A."/>
        </authorList>
    </citation>
    <scope>NUCLEOTIDE SEQUENCE [LARGE SCALE GENOMIC DNA]</scope>
    <source>
        <strain evidence="7 8">AK24</strain>
    </source>
</reference>
<dbReference type="OrthoDB" id="9801102at2"/>
<gene>
    <name evidence="7" type="ORF">ADIS_3154</name>
</gene>
<dbReference type="RefSeq" id="WP_010855288.1">
    <property type="nucleotide sequence ID" value="NZ_AQHR01000086.1"/>
</dbReference>
<dbReference type="SUPFAM" id="SSF143011">
    <property type="entry name" value="RelE-like"/>
    <property type="match status" value="1"/>
</dbReference>
<dbReference type="InterPro" id="IPR009614">
    <property type="entry name" value="YoeB_toxin"/>
</dbReference>
<evidence type="ECO:0000256" key="4">
    <source>
        <dbReference type="ARBA" id="ARBA00022759"/>
    </source>
</evidence>
<dbReference type="GO" id="GO:0004519">
    <property type="term" value="F:endonuclease activity"/>
    <property type="evidence" value="ECO:0007669"/>
    <property type="project" value="UniProtKB-KW"/>
</dbReference>
<proteinExistence type="inferred from homology"/>
<dbReference type="GO" id="GO:0016787">
    <property type="term" value="F:hydrolase activity"/>
    <property type="evidence" value="ECO:0007669"/>
    <property type="project" value="UniProtKB-KW"/>
</dbReference>
<accession>R7ZQG4</accession>
<dbReference type="GO" id="GO:0045892">
    <property type="term" value="P:negative regulation of DNA-templated transcription"/>
    <property type="evidence" value="ECO:0007669"/>
    <property type="project" value="TreeGrafter"/>
</dbReference>
<keyword evidence="2" id="KW-1277">Toxin-antitoxin system</keyword>
<dbReference type="PANTHER" id="PTHR38039">
    <property type="entry name" value="TOXIN YOEB"/>
    <property type="match status" value="1"/>
</dbReference>
<evidence type="ECO:0000313" key="7">
    <source>
        <dbReference type="EMBL" id="EON76366.1"/>
    </source>
</evidence>
<keyword evidence="3" id="KW-0540">Nuclease</keyword>
<keyword evidence="8" id="KW-1185">Reference proteome</keyword>
<dbReference type="NCBIfam" id="TIGR02116">
    <property type="entry name" value="toxin_Txe_YoeB"/>
    <property type="match status" value="1"/>
</dbReference>
<evidence type="ECO:0000256" key="3">
    <source>
        <dbReference type="ARBA" id="ARBA00022722"/>
    </source>
</evidence>
<name>R7ZQG4_9BACT</name>
<dbReference type="Proteomes" id="UP000013909">
    <property type="component" value="Unassembled WGS sequence"/>
</dbReference>
<organism evidence="7 8">
    <name type="scientific">Lunatimonas lonarensis</name>
    <dbReference type="NCBI Taxonomy" id="1232681"/>
    <lineage>
        <taxon>Bacteria</taxon>
        <taxon>Pseudomonadati</taxon>
        <taxon>Bacteroidota</taxon>
        <taxon>Cytophagia</taxon>
        <taxon>Cytophagales</taxon>
        <taxon>Cyclobacteriaceae</taxon>
    </lineage>
</organism>
<evidence type="ECO:0000256" key="1">
    <source>
        <dbReference type="ARBA" id="ARBA00008172"/>
    </source>
</evidence>
<evidence type="ECO:0000313" key="8">
    <source>
        <dbReference type="Proteomes" id="UP000013909"/>
    </source>
</evidence>
<evidence type="ECO:0000256" key="5">
    <source>
        <dbReference type="ARBA" id="ARBA00022801"/>
    </source>
</evidence>
<dbReference type="Gene3D" id="3.30.2310.20">
    <property type="entry name" value="RelE-like"/>
    <property type="match status" value="1"/>
</dbReference>
<dbReference type="STRING" id="1232681.ADIS_3154"/>
<keyword evidence="4" id="KW-0255">Endonuclease</keyword>
<comment type="similarity">
    <text evidence="1">Belongs to the YoeB family.</text>
</comment>
<dbReference type="EMBL" id="AQHR01000086">
    <property type="protein sequence ID" value="EON76366.1"/>
    <property type="molecule type" value="Genomic_DNA"/>
</dbReference>